<dbReference type="STRING" id="1489064.WH96_08060"/>
<gene>
    <name evidence="1" type="ORF">WH96_08060</name>
</gene>
<reference evidence="1 2" key="1">
    <citation type="submission" date="2015-03" db="EMBL/GenBank/DDBJ databases">
        <title>Genome Sequence of Kiloniella spongiae MEBiC09566, isolated from a marine sponge.</title>
        <authorList>
            <person name="Shao Z."/>
            <person name="Wang L."/>
            <person name="Li X."/>
        </authorList>
    </citation>
    <scope>NUCLEOTIDE SEQUENCE [LARGE SCALE GENOMIC DNA]</scope>
    <source>
        <strain evidence="1 2">MEBiC09566</strain>
    </source>
</reference>
<accession>A0A0H2MF02</accession>
<evidence type="ECO:0000313" key="2">
    <source>
        <dbReference type="Proteomes" id="UP000035444"/>
    </source>
</evidence>
<organism evidence="1 2">
    <name type="scientific">Kiloniella spongiae</name>
    <dbReference type="NCBI Taxonomy" id="1489064"/>
    <lineage>
        <taxon>Bacteria</taxon>
        <taxon>Pseudomonadati</taxon>
        <taxon>Pseudomonadota</taxon>
        <taxon>Alphaproteobacteria</taxon>
        <taxon>Rhodospirillales</taxon>
        <taxon>Kiloniellaceae</taxon>
        <taxon>Kiloniella</taxon>
    </lineage>
</organism>
<comment type="caution">
    <text evidence="1">The sequence shown here is derived from an EMBL/GenBank/DDBJ whole genome shotgun (WGS) entry which is preliminary data.</text>
</comment>
<dbReference type="RefSeq" id="WP_047763663.1">
    <property type="nucleotide sequence ID" value="NZ_LAQL01000005.1"/>
</dbReference>
<keyword evidence="2" id="KW-1185">Reference proteome</keyword>
<evidence type="ECO:0000313" key="1">
    <source>
        <dbReference type="EMBL" id="KLN61114.1"/>
    </source>
</evidence>
<dbReference type="EMBL" id="LAQL01000005">
    <property type="protein sequence ID" value="KLN61114.1"/>
    <property type="molecule type" value="Genomic_DNA"/>
</dbReference>
<proteinExistence type="predicted"/>
<dbReference type="Proteomes" id="UP000035444">
    <property type="component" value="Unassembled WGS sequence"/>
</dbReference>
<dbReference type="OrthoDB" id="5449792at2"/>
<protein>
    <recommendedName>
        <fullName evidence="3">Methyltransferase domain-containing protein</fullName>
    </recommendedName>
</protein>
<sequence length="273" mass="30940">MLSEAFSFLFAKCENKFRRFGYLHEAIAIDARFQRCQSAWASHLENTRSEISSAICKLSKHKKVIVLGAGAGHDIPLNNLERQFEMVVLVDVVFLKSIRQKARRSSSIFLVEADLTGLVTSVEQLKPGFDVSEVRSNPPADLLKDADLVISCNVLSQLPINIQNWLIKSGIDEDSDKLKICCRNIVIDHLTWLEGCEAPVLLITDLDRQLSAVSEPGKEDLRDNALYGLKFNKLDKSWIWNIAPSPEIDKNYNLKHLVGSVYLNREEFFDITY</sequence>
<name>A0A0H2MF02_9PROT</name>
<dbReference type="AlphaFoldDB" id="A0A0H2MF02"/>
<evidence type="ECO:0008006" key="3">
    <source>
        <dbReference type="Google" id="ProtNLM"/>
    </source>
</evidence>